<dbReference type="SUPFAM" id="SSF53613">
    <property type="entry name" value="Ribokinase-like"/>
    <property type="match status" value="1"/>
</dbReference>
<dbReference type="RefSeq" id="WP_220192782.1">
    <property type="nucleotide sequence ID" value="NZ_BNJF01000001.1"/>
</dbReference>
<dbReference type="PANTHER" id="PTHR46566:SF2">
    <property type="entry name" value="ATP-DEPENDENT 6-PHOSPHOFRUCTOKINASE ISOZYME 2"/>
    <property type="match status" value="1"/>
</dbReference>
<dbReference type="CDD" id="cd01164">
    <property type="entry name" value="FruK_PfkB_like"/>
    <property type="match status" value="1"/>
</dbReference>
<dbReference type="GO" id="GO:0005829">
    <property type="term" value="C:cytosol"/>
    <property type="evidence" value="ECO:0007669"/>
    <property type="project" value="TreeGrafter"/>
</dbReference>
<name>A0A8J3MPV7_9CHLR</name>
<evidence type="ECO:0000256" key="3">
    <source>
        <dbReference type="ARBA" id="ARBA00022741"/>
    </source>
</evidence>
<dbReference type="EMBL" id="BNJF01000001">
    <property type="protein sequence ID" value="GHO43300.1"/>
    <property type="molecule type" value="Genomic_DNA"/>
</dbReference>
<dbReference type="PANTHER" id="PTHR46566">
    <property type="entry name" value="1-PHOSPHOFRUCTOKINASE-RELATED"/>
    <property type="match status" value="1"/>
</dbReference>
<reference evidence="8" key="1">
    <citation type="submission" date="2020-10" db="EMBL/GenBank/DDBJ databases">
        <title>Taxonomic study of unclassified bacteria belonging to the class Ktedonobacteria.</title>
        <authorList>
            <person name="Yabe S."/>
            <person name="Wang C.M."/>
            <person name="Zheng Y."/>
            <person name="Sakai Y."/>
            <person name="Cavaletti L."/>
            <person name="Monciardini P."/>
            <person name="Donadio S."/>
        </authorList>
    </citation>
    <scope>NUCLEOTIDE SEQUENCE</scope>
    <source>
        <strain evidence="8">SOSP1-1</strain>
    </source>
</reference>
<keyword evidence="9" id="KW-1185">Reference proteome</keyword>
<evidence type="ECO:0000256" key="1">
    <source>
        <dbReference type="ARBA" id="ARBA00010688"/>
    </source>
</evidence>
<evidence type="ECO:0000313" key="8">
    <source>
        <dbReference type="EMBL" id="GHO43300.1"/>
    </source>
</evidence>
<evidence type="ECO:0000259" key="7">
    <source>
        <dbReference type="Pfam" id="PF00294"/>
    </source>
</evidence>
<keyword evidence="2 6" id="KW-0808">Transferase</keyword>
<keyword evidence="4" id="KW-0418">Kinase</keyword>
<comment type="similarity">
    <text evidence="1">Belongs to the carbohydrate kinase PfkB family.</text>
</comment>
<evidence type="ECO:0000256" key="4">
    <source>
        <dbReference type="ARBA" id="ARBA00022777"/>
    </source>
</evidence>
<dbReference type="Gene3D" id="3.40.1190.20">
    <property type="match status" value="1"/>
</dbReference>
<comment type="caution">
    <text evidence="8">The sequence shown here is derived from an EMBL/GenBank/DDBJ whole genome shotgun (WGS) entry which is preliminary data.</text>
</comment>
<protein>
    <submittedName>
        <fullName evidence="8">1-phosphofructokinase</fullName>
    </submittedName>
</protein>
<dbReference type="Pfam" id="PF00294">
    <property type="entry name" value="PfkB"/>
    <property type="match status" value="1"/>
</dbReference>
<dbReference type="GO" id="GO:0008443">
    <property type="term" value="F:phosphofructokinase activity"/>
    <property type="evidence" value="ECO:0007669"/>
    <property type="project" value="TreeGrafter"/>
</dbReference>
<keyword evidence="3" id="KW-0547">Nucleotide-binding</keyword>
<evidence type="ECO:0000256" key="5">
    <source>
        <dbReference type="ARBA" id="ARBA00022840"/>
    </source>
</evidence>
<dbReference type="NCBIfam" id="TIGR03168">
    <property type="entry name" value="1-PFK"/>
    <property type="match status" value="1"/>
</dbReference>
<evidence type="ECO:0000256" key="2">
    <source>
        <dbReference type="ARBA" id="ARBA00022679"/>
    </source>
</evidence>
<feature type="domain" description="Carbohydrate kinase PfkB" evidence="7">
    <location>
        <begin position="22"/>
        <end position="288"/>
    </location>
</feature>
<evidence type="ECO:0000256" key="6">
    <source>
        <dbReference type="PIRNR" id="PIRNR000535"/>
    </source>
</evidence>
<accession>A0A8J3MPV7</accession>
<dbReference type="PROSITE" id="PS00583">
    <property type="entry name" value="PFKB_KINASES_1"/>
    <property type="match status" value="1"/>
</dbReference>
<dbReference type="Proteomes" id="UP000612362">
    <property type="component" value="Unassembled WGS sequence"/>
</dbReference>
<gene>
    <name evidence="8" type="ORF">KSX_14630</name>
</gene>
<dbReference type="InterPro" id="IPR029056">
    <property type="entry name" value="Ribokinase-like"/>
</dbReference>
<keyword evidence="5" id="KW-0067">ATP-binding</keyword>
<dbReference type="InterPro" id="IPR017583">
    <property type="entry name" value="Tagatose/fructose_Pkinase"/>
</dbReference>
<dbReference type="InterPro" id="IPR002173">
    <property type="entry name" value="Carboh/pur_kinase_PfkB_CS"/>
</dbReference>
<proteinExistence type="inferred from homology"/>
<sequence>MFITVVPNPALDKTVVLPGFAPGKIHRANELITLAGGKGFNFARALRTLGENGLILGPAGGFAGQQLLALATREGLQVELQEVTAELRTCLTIVDPKDNYRLTEIYERGAPLTVEEWASLVHKVNSALPQAHFMAVCGSFPPGVPEDSLAMLLRAAQNNSVPVLLDAHGPQLTEALIYAPELLKINQFEAGELLGSKVSDPSQALEAAGELRQRGARAVVISLGKTGVVGCARDGQRFGWSAPTVPALCATGSGDSLLAGIAAGLLRGQELQEAARLGVAAGAANTLILGAGRLHLADVERLLPFVQALL</sequence>
<evidence type="ECO:0000313" key="9">
    <source>
        <dbReference type="Proteomes" id="UP000612362"/>
    </source>
</evidence>
<dbReference type="GO" id="GO:0005524">
    <property type="term" value="F:ATP binding"/>
    <property type="evidence" value="ECO:0007669"/>
    <property type="project" value="UniProtKB-KW"/>
</dbReference>
<dbReference type="InterPro" id="IPR011611">
    <property type="entry name" value="PfkB_dom"/>
</dbReference>
<dbReference type="PIRSF" id="PIRSF000535">
    <property type="entry name" value="1PFK/6PFK/LacC"/>
    <property type="match status" value="1"/>
</dbReference>
<organism evidence="8 9">
    <name type="scientific">Ktedonospora formicarum</name>
    <dbReference type="NCBI Taxonomy" id="2778364"/>
    <lineage>
        <taxon>Bacteria</taxon>
        <taxon>Bacillati</taxon>
        <taxon>Chloroflexota</taxon>
        <taxon>Ktedonobacteria</taxon>
        <taxon>Ktedonobacterales</taxon>
        <taxon>Ktedonobacteraceae</taxon>
        <taxon>Ktedonospora</taxon>
    </lineage>
</organism>
<dbReference type="AlphaFoldDB" id="A0A8J3MPV7"/>